<sequence>MKTLTSLTLLLTTLSVVVEGNGATTRQQLKSPGQIQLVRRRGGLNQPVRMAQRGRKKSIWSYNPGHRSLAFLVNSLYMEQ</sequence>
<feature type="signal peptide" evidence="1">
    <location>
        <begin position="1"/>
        <end position="20"/>
    </location>
</feature>
<dbReference type="EMBL" id="WNTK01000038">
    <property type="protein sequence ID" value="KAG9472743.1"/>
    <property type="molecule type" value="Genomic_DNA"/>
</dbReference>
<proteinExistence type="predicted"/>
<dbReference type="AlphaFoldDB" id="A0A8J6JW29"/>
<keyword evidence="3" id="KW-1185">Reference proteome</keyword>
<organism evidence="2 3">
    <name type="scientific">Eleutherodactylus coqui</name>
    <name type="common">Puerto Rican coqui</name>
    <dbReference type="NCBI Taxonomy" id="57060"/>
    <lineage>
        <taxon>Eukaryota</taxon>
        <taxon>Metazoa</taxon>
        <taxon>Chordata</taxon>
        <taxon>Craniata</taxon>
        <taxon>Vertebrata</taxon>
        <taxon>Euteleostomi</taxon>
        <taxon>Amphibia</taxon>
        <taxon>Batrachia</taxon>
        <taxon>Anura</taxon>
        <taxon>Neobatrachia</taxon>
        <taxon>Hyloidea</taxon>
        <taxon>Eleutherodactylidae</taxon>
        <taxon>Eleutherodactylinae</taxon>
        <taxon>Eleutherodactylus</taxon>
        <taxon>Eleutherodactylus</taxon>
    </lineage>
</organism>
<dbReference type="OrthoDB" id="9907436at2759"/>
<evidence type="ECO:0000313" key="3">
    <source>
        <dbReference type="Proteomes" id="UP000770717"/>
    </source>
</evidence>
<accession>A0A8J6JW29</accession>
<reference evidence="2" key="1">
    <citation type="thesis" date="2020" institute="ProQuest LLC" country="789 East Eisenhower Parkway, Ann Arbor, MI, USA">
        <title>Comparative Genomics and Chromosome Evolution.</title>
        <authorList>
            <person name="Mudd A.B."/>
        </authorList>
    </citation>
    <scope>NUCLEOTIDE SEQUENCE</scope>
    <source>
        <strain evidence="2">HN-11 Male</strain>
        <tissue evidence="2">Kidney and liver</tissue>
    </source>
</reference>
<evidence type="ECO:0000313" key="2">
    <source>
        <dbReference type="EMBL" id="KAG9472743.1"/>
    </source>
</evidence>
<gene>
    <name evidence="2" type="ORF">GDO78_017450</name>
</gene>
<dbReference type="Proteomes" id="UP000770717">
    <property type="component" value="Unassembled WGS sequence"/>
</dbReference>
<protein>
    <submittedName>
        <fullName evidence="2">Uncharacterized protein</fullName>
    </submittedName>
</protein>
<keyword evidence="1" id="KW-0732">Signal</keyword>
<evidence type="ECO:0000256" key="1">
    <source>
        <dbReference type="SAM" id="SignalP"/>
    </source>
</evidence>
<name>A0A8J6JW29_ELECQ</name>
<feature type="chain" id="PRO_5035312161" evidence="1">
    <location>
        <begin position="21"/>
        <end position="80"/>
    </location>
</feature>
<comment type="caution">
    <text evidence="2">The sequence shown here is derived from an EMBL/GenBank/DDBJ whole genome shotgun (WGS) entry which is preliminary data.</text>
</comment>